<feature type="compositionally biased region" description="Low complexity" evidence="1">
    <location>
        <begin position="9"/>
        <end position="20"/>
    </location>
</feature>
<evidence type="ECO:0000313" key="2">
    <source>
        <dbReference type="Proteomes" id="UP000887565"/>
    </source>
</evidence>
<dbReference type="AlphaFoldDB" id="A0A915I3G3"/>
<evidence type="ECO:0000313" key="3">
    <source>
        <dbReference type="WBParaSite" id="nRc.2.0.1.t08672-RA"/>
    </source>
</evidence>
<protein>
    <submittedName>
        <fullName evidence="3">Uncharacterized protein</fullName>
    </submittedName>
</protein>
<sequence>CGPVGHFHSLSSSSDDISSSPGKSTTRPPHRWTSRRTPIFGDCGVVAIGKSDASMMLRSSLMARNISPKALGTLVGDFTAATGCCWAIAASVWAPVVVVTASTAGDDGSASNRILSTGVARKVLLVMNSSAR</sequence>
<dbReference type="WBParaSite" id="nRc.2.0.1.t08672-RA">
    <property type="protein sequence ID" value="nRc.2.0.1.t08672-RA"/>
    <property type="gene ID" value="nRc.2.0.1.g08672"/>
</dbReference>
<feature type="region of interest" description="Disordered" evidence="1">
    <location>
        <begin position="1"/>
        <end position="36"/>
    </location>
</feature>
<reference evidence="3" key="1">
    <citation type="submission" date="2022-11" db="UniProtKB">
        <authorList>
            <consortium name="WormBaseParasite"/>
        </authorList>
    </citation>
    <scope>IDENTIFICATION</scope>
</reference>
<dbReference type="Proteomes" id="UP000887565">
    <property type="component" value="Unplaced"/>
</dbReference>
<name>A0A915I3G3_ROMCU</name>
<evidence type="ECO:0000256" key="1">
    <source>
        <dbReference type="SAM" id="MobiDB-lite"/>
    </source>
</evidence>
<accession>A0A915I3G3</accession>
<keyword evidence="2" id="KW-1185">Reference proteome</keyword>
<proteinExistence type="predicted"/>
<organism evidence="2 3">
    <name type="scientific">Romanomermis culicivorax</name>
    <name type="common">Nematode worm</name>
    <dbReference type="NCBI Taxonomy" id="13658"/>
    <lineage>
        <taxon>Eukaryota</taxon>
        <taxon>Metazoa</taxon>
        <taxon>Ecdysozoa</taxon>
        <taxon>Nematoda</taxon>
        <taxon>Enoplea</taxon>
        <taxon>Dorylaimia</taxon>
        <taxon>Mermithida</taxon>
        <taxon>Mermithoidea</taxon>
        <taxon>Mermithidae</taxon>
        <taxon>Romanomermis</taxon>
    </lineage>
</organism>